<dbReference type="RefSeq" id="WP_263336227.1">
    <property type="nucleotide sequence ID" value="NZ_JAGSYH010000003.1"/>
</dbReference>
<sequence length="75" mass="8355">MIGNIYKCEICGLESSAPVRWFVIHCGDTKLAVIKWDTQEAGMSGALHFCGEGHAQVYISRWFESFCSSASLHSR</sequence>
<evidence type="ECO:0000313" key="2">
    <source>
        <dbReference type="Proteomes" id="UP001596091"/>
    </source>
</evidence>
<organism evidence="1 2">
    <name type="scientific">Acidicapsa dinghuensis</name>
    <dbReference type="NCBI Taxonomy" id="2218256"/>
    <lineage>
        <taxon>Bacteria</taxon>
        <taxon>Pseudomonadati</taxon>
        <taxon>Acidobacteriota</taxon>
        <taxon>Terriglobia</taxon>
        <taxon>Terriglobales</taxon>
        <taxon>Acidobacteriaceae</taxon>
        <taxon>Acidicapsa</taxon>
    </lineage>
</organism>
<proteinExistence type="predicted"/>
<dbReference type="EMBL" id="JBHSPH010000002">
    <property type="protein sequence ID" value="MFC5862621.1"/>
    <property type="molecule type" value="Genomic_DNA"/>
</dbReference>
<comment type="caution">
    <text evidence="1">The sequence shown here is derived from an EMBL/GenBank/DDBJ whole genome shotgun (WGS) entry which is preliminary data.</text>
</comment>
<evidence type="ECO:0000313" key="1">
    <source>
        <dbReference type="EMBL" id="MFC5862621.1"/>
    </source>
</evidence>
<dbReference type="Proteomes" id="UP001596091">
    <property type="component" value="Unassembled WGS sequence"/>
</dbReference>
<name>A0ABW1EFI8_9BACT</name>
<reference evidence="2" key="1">
    <citation type="journal article" date="2019" name="Int. J. Syst. Evol. Microbiol.">
        <title>The Global Catalogue of Microorganisms (GCM) 10K type strain sequencing project: providing services to taxonomists for standard genome sequencing and annotation.</title>
        <authorList>
            <consortium name="The Broad Institute Genomics Platform"/>
            <consortium name="The Broad Institute Genome Sequencing Center for Infectious Disease"/>
            <person name="Wu L."/>
            <person name="Ma J."/>
        </authorList>
    </citation>
    <scope>NUCLEOTIDE SEQUENCE [LARGE SCALE GENOMIC DNA]</scope>
    <source>
        <strain evidence="2">JCM 4087</strain>
    </source>
</reference>
<keyword evidence="2" id="KW-1185">Reference proteome</keyword>
<accession>A0ABW1EFI8</accession>
<protein>
    <submittedName>
        <fullName evidence="1">Uncharacterized protein</fullName>
    </submittedName>
</protein>
<gene>
    <name evidence="1" type="ORF">ACFPT7_09995</name>
</gene>